<dbReference type="AlphaFoldDB" id="A0A2S9QDW5"/>
<dbReference type="Pfam" id="PF06568">
    <property type="entry name" value="YjiS-like"/>
    <property type="match status" value="1"/>
</dbReference>
<evidence type="ECO:0000313" key="2">
    <source>
        <dbReference type="EMBL" id="PRH87536.1"/>
    </source>
</evidence>
<keyword evidence="3" id="KW-1185">Reference proteome</keyword>
<comment type="caution">
    <text evidence="2">The sequence shown here is derived from an EMBL/GenBank/DDBJ whole genome shotgun (WGS) entry which is preliminary data.</text>
</comment>
<feature type="domain" description="YjiS-like" evidence="1">
    <location>
        <begin position="49"/>
        <end position="81"/>
    </location>
</feature>
<name>A0A2S9QDW5_9HYPH</name>
<protein>
    <recommendedName>
        <fullName evidence="1">YjiS-like domain-containing protein</fullName>
    </recommendedName>
</protein>
<dbReference type="InterPro" id="IPR009506">
    <property type="entry name" value="YjiS-like"/>
</dbReference>
<evidence type="ECO:0000259" key="1">
    <source>
        <dbReference type="Pfam" id="PF06568"/>
    </source>
</evidence>
<accession>A0A2S9QDW5</accession>
<dbReference type="EMBL" id="PUEJ01000004">
    <property type="protein sequence ID" value="PRH87536.1"/>
    <property type="molecule type" value="Genomic_DNA"/>
</dbReference>
<dbReference type="OrthoDB" id="7861975at2"/>
<proteinExistence type="predicted"/>
<dbReference type="Proteomes" id="UP000237682">
    <property type="component" value="Unassembled WGS sequence"/>
</dbReference>
<organism evidence="2 3">
    <name type="scientific">Labrys okinawensis</name>
    <dbReference type="NCBI Taxonomy" id="346911"/>
    <lineage>
        <taxon>Bacteria</taxon>
        <taxon>Pseudomonadati</taxon>
        <taxon>Pseudomonadota</taxon>
        <taxon>Alphaproteobacteria</taxon>
        <taxon>Hyphomicrobiales</taxon>
        <taxon>Xanthobacteraceae</taxon>
        <taxon>Labrys</taxon>
    </lineage>
</organism>
<reference evidence="2 3" key="1">
    <citation type="submission" date="2018-02" db="EMBL/GenBank/DDBJ databases">
        <title>Whole genome sequencing of endophytic bacterium.</title>
        <authorList>
            <person name="Eedara R."/>
            <person name="Podile A.R."/>
        </authorList>
    </citation>
    <scope>NUCLEOTIDE SEQUENCE [LARGE SCALE GENOMIC DNA]</scope>
    <source>
        <strain evidence="2 3">RP1T</strain>
    </source>
</reference>
<evidence type="ECO:0000313" key="3">
    <source>
        <dbReference type="Proteomes" id="UP000237682"/>
    </source>
</evidence>
<gene>
    <name evidence="2" type="ORF">C5L14_13080</name>
</gene>
<sequence>MERSIRERSITGRPMENPMNSVVVNSQSSSFVSSFVETVRAVFGKVAGLAVALHNRREINQLATADAAMLRDLGLTPTDVEGALSQPLWRDPSAQLVAAQMDWRSSAKAAKHDNFVGLHA</sequence>